<proteinExistence type="predicted"/>
<dbReference type="EMBL" id="CM056741">
    <property type="protein sequence ID" value="KAJ8686243.1"/>
    <property type="molecule type" value="Genomic_DNA"/>
</dbReference>
<organism evidence="1 2">
    <name type="scientific">Eretmocerus hayati</name>
    <dbReference type="NCBI Taxonomy" id="131215"/>
    <lineage>
        <taxon>Eukaryota</taxon>
        <taxon>Metazoa</taxon>
        <taxon>Ecdysozoa</taxon>
        <taxon>Arthropoda</taxon>
        <taxon>Hexapoda</taxon>
        <taxon>Insecta</taxon>
        <taxon>Pterygota</taxon>
        <taxon>Neoptera</taxon>
        <taxon>Endopterygota</taxon>
        <taxon>Hymenoptera</taxon>
        <taxon>Apocrita</taxon>
        <taxon>Proctotrupomorpha</taxon>
        <taxon>Chalcidoidea</taxon>
        <taxon>Aphelinidae</taxon>
        <taxon>Aphelininae</taxon>
        <taxon>Eretmocerus</taxon>
    </lineage>
</organism>
<accession>A0ACC2PRY1</accession>
<sequence length="187" mass="22226">MDSMPHLFSEGTRRLITSSPTNVGSYASNLFSTQVRCLSSTVKQTFSQNAWDSATCSTSLLRNSLKKLLVPNQSPTLQCRTVTKYSLSKGKRKTVKAVIKKFFRLDWGIWIRRRSGCHKRLWMKSAARKRRLKQHVFTNSTQSWMLDKMVTKFWKRRKYYVDDPYEPYHTREEFWVTRKKPRPLEEY</sequence>
<evidence type="ECO:0000313" key="1">
    <source>
        <dbReference type="EMBL" id="KAJ8686243.1"/>
    </source>
</evidence>
<dbReference type="Proteomes" id="UP001239111">
    <property type="component" value="Chromosome 1"/>
</dbReference>
<name>A0ACC2PRY1_9HYME</name>
<reference evidence="1" key="1">
    <citation type="submission" date="2023-04" db="EMBL/GenBank/DDBJ databases">
        <title>A chromosome-level genome assembly of the parasitoid wasp Eretmocerus hayati.</title>
        <authorList>
            <person name="Zhong Y."/>
            <person name="Liu S."/>
            <person name="Liu Y."/>
        </authorList>
    </citation>
    <scope>NUCLEOTIDE SEQUENCE</scope>
    <source>
        <strain evidence="1">ZJU_SS_LIU_2023</strain>
    </source>
</reference>
<gene>
    <name evidence="1" type="ORF">QAD02_022037</name>
</gene>
<protein>
    <submittedName>
        <fullName evidence="1">Uncharacterized protein</fullName>
    </submittedName>
</protein>
<comment type="caution">
    <text evidence="1">The sequence shown here is derived from an EMBL/GenBank/DDBJ whole genome shotgun (WGS) entry which is preliminary data.</text>
</comment>
<keyword evidence="2" id="KW-1185">Reference proteome</keyword>
<evidence type="ECO:0000313" key="2">
    <source>
        <dbReference type="Proteomes" id="UP001239111"/>
    </source>
</evidence>